<dbReference type="SUPFAM" id="SSF55961">
    <property type="entry name" value="Bet v1-like"/>
    <property type="match status" value="1"/>
</dbReference>
<keyword evidence="3" id="KW-1185">Reference proteome</keyword>
<dbReference type="KEGG" id="fll:EI427_07610"/>
<protein>
    <recommendedName>
        <fullName evidence="1">START-like domain-containing protein</fullName>
    </recommendedName>
</protein>
<dbReference type="Pfam" id="PF19569">
    <property type="entry name" value="START_2"/>
    <property type="match status" value="1"/>
</dbReference>
<evidence type="ECO:0000259" key="1">
    <source>
        <dbReference type="Pfam" id="PF19569"/>
    </source>
</evidence>
<evidence type="ECO:0000313" key="3">
    <source>
        <dbReference type="Proteomes" id="UP000267268"/>
    </source>
</evidence>
<name>A0A3Q9FMK4_9BACT</name>
<dbReference type="Proteomes" id="UP000267268">
    <property type="component" value="Chromosome 1"/>
</dbReference>
<reference evidence="2 3" key="1">
    <citation type="submission" date="2018-12" db="EMBL/GenBank/DDBJ databases">
        <title>Flammeovirga pectinis sp. nov., isolated from the gut of the Korean scallop, Patinopecten yessoensis.</title>
        <authorList>
            <person name="Bae J.-W."/>
            <person name="Jeong Y.-S."/>
            <person name="Kang W."/>
        </authorList>
    </citation>
    <scope>NUCLEOTIDE SEQUENCE [LARGE SCALE GENOMIC DNA]</scope>
    <source>
        <strain evidence="2 3">L12M1</strain>
    </source>
</reference>
<feature type="domain" description="START-like" evidence="1">
    <location>
        <begin position="2"/>
        <end position="128"/>
    </location>
</feature>
<dbReference type="RefSeq" id="WP_126613315.1">
    <property type="nucleotide sequence ID" value="NZ_CP034562.1"/>
</dbReference>
<organism evidence="2 3">
    <name type="scientific">Flammeovirga pectinis</name>
    <dbReference type="NCBI Taxonomy" id="2494373"/>
    <lineage>
        <taxon>Bacteria</taxon>
        <taxon>Pseudomonadati</taxon>
        <taxon>Bacteroidota</taxon>
        <taxon>Cytophagia</taxon>
        <taxon>Cytophagales</taxon>
        <taxon>Flammeovirgaceae</taxon>
        <taxon>Flammeovirga</taxon>
    </lineage>
</organism>
<gene>
    <name evidence="2" type="ORF">EI427_07610</name>
</gene>
<dbReference type="EMBL" id="CP034562">
    <property type="protein sequence ID" value="AZQ62112.1"/>
    <property type="molecule type" value="Genomic_DNA"/>
</dbReference>
<evidence type="ECO:0000313" key="2">
    <source>
        <dbReference type="EMBL" id="AZQ62112.1"/>
    </source>
</evidence>
<accession>A0A3Q9FMK4</accession>
<dbReference type="Gene3D" id="3.30.530.20">
    <property type="match status" value="1"/>
</dbReference>
<dbReference type="InterPro" id="IPR023393">
    <property type="entry name" value="START-like_dom_sf"/>
</dbReference>
<sequence>MERYKYQAEFEFRVPLHKLYPYFVMPNLLKDWFADNVKEEANSKEIFFSWVNDVKKGKVSIRRQNQRVKYTFEKDDNLKPAYVDFKFDFSELAQSSFIQVTDYSDMDDEDELKELWEEMFGRLHEIIGG</sequence>
<dbReference type="AlphaFoldDB" id="A0A3Q9FMK4"/>
<dbReference type="InterPro" id="IPR045736">
    <property type="entry name" value="START_2"/>
</dbReference>
<dbReference type="OrthoDB" id="667567at2"/>
<proteinExistence type="predicted"/>